<dbReference type="AlphaFoldDB" id="A0A8H6A046"/>
<sequence length="145" mass="17158">MYILHRVIGSMVDMSPEFTRAVCKLRVMIMVRFTFDGVEMDNGADCRFFFLLVKRDARWGFCFFTLLLFDMDRFVPVHPVEEAERFPAGYRHLAWAESRTGVVPKLNLDSHGLERDVLYRKCRDWLERAIRPDLTGKDFADWEVE</sequence>
<comment type="caution">
    <text evidence="1">The sequence shown here is derived from an EMBL/GenBank/DDBJ whole genome shotgun (WGS) entry which is preliminary data.</text>
</comment>
<reference evidence="1 2" key="1">
    <citation type="submission" date="2019-04" db="EMBL/GenBank/DDBJ databases">
        <title>Aspergillus burnettii sp. nov., novel species from soil in southeast Queensland.</title>
        <authorList>
            <person name="Gilchrist C.L.M."/>
            <person name="Pitt J.I."/>
            <person name="Lange L."/>
            <person name="Lacey H.J."/>
            <person name="Vuong D."/>
            <person name="Midgley D.J."/>
            <person name="Greenfield P."/>
            <person name="Bradbury M."/>
            <person name="Lacey E."/>
            <person name="Busk P.K."/>
            <person name="Pilgaard B."/>
            <person name="Chooi Y.H."/>
            <person name="Piggott A.M."/>
        </authorList>
    </citation>
    <scope>NUCLEOTIDE SEQUENCE [LARGE SCALE GENOMIC DNA]</scope>
    <source>
        <strain evidence="1 2">FRR 5400</strain>
    </source>
</reference>
<evidence type="ECO:0000313" key="1">
    <source>
        <dbReference type="EMBL" id="KAF5858504.1"/>
    </source>
</evidence>
<proteinExistence type="predicted"/>
<evidence type="ECO:0000313" key="2">
    <source>
        <dbReference type="Proteomes" id="UP000541154"/>
    </source>
</evidence>
<name>A0A8H6A046_PETAA</name>
<gene>
    <name evidence="1" type="ORF">ETB97_004300</name>
</gene>
<protein>
    <submittedName>
        <fullName evidence="1">Uncharacterized protein</fullName>
    </submittedName>
</protein>
<keyword evidence="2" id="KW-1185">Reference proteome</keyword>
<dbReference type="EMBL" id="SPNV01000202">
    <property type="protein sequence ID" value="KAF5858504.1"/>
    <property type="molecule type" value="Genomic_DNA"/>
</dbReference>
<organism evidence="1 2">
    <name type="scientific">Petromyces alliaceus</name>
    <name type="common">Aspergillus alliaceus</name>
    <dbReference type="NCBI Taxonomy" id="209559"/>
    <lineage>
        <taxon>Eukaryota</taxon>
        <taxon>Fungi</taxon>
        <taxon>Dikarya</taxon>
        <taxon>Ascomycota</taxon>
        <taxon>Pezizomycotina</taxon>
        <taxon>Eurotiomycetes</taxon>
        <taxon>Eurotiomycetidae</taxon>
        <taxon>Eurotiales</taxon>
        <taxon>Aspergillaceae</taxon>
        <taxon>Aspergillus</taxon>
        <taxon>Aspergillus subgen. Circumdati</taxon>
    </lineage>
</organism>
<dbReference type="Proteomes" id="UP000541154">
    <property type="component" value="Unassembled WGS sequence"/>
</dbReference>
<accession>A0A8H6A046</accession>